<dbReference type="PANTHER" id="PTHR39180">
    <property type="match status" value="1"/>
</dbReference>
<accession>A0ABV8B6F4</accession>
<dbReference type="Pfam" id="PF07849">
    <property type="entry name" value="DUF1641"/>
    <property type="match status" value="1"/>
</dbReference>
<sequence>MSQATIQKPPVQETSSVESQATSSAVNSRQVDVLDQLLKPEVQESLTVLVENLPKLAEMVTFLTKSYDVAQSLLTDRVLFDDLMGGMQEFVKPVEGKVKEVAAAAIEANDRAEANQETTIGLFGLLKMLKDPQVQKLFRFAQAYLDIMSEQQKQR</sequence>
<dbReference type="PANTHER" id="PTHR39180:SF2">
    <property type="entry name" value="DUF1641 DOMAIN-CONTAINING PROTEIN"/>
    <property type="match status" value="1"/>
</dbReference>
<reference evidence="3" key="1">
    <citation type="journal article" date="2019" name="Int. J. Syst. Evol. Microbiol.">
        <title>The Global Catalogue of Microorganisms (GCM) 10K type strain sequencing project: providing services to taxonomists for standard genome sequencing and annotation.</title>
        <authorList>
            <consortium name="The Broad Institute Genomics Platform"/>
            <consortium name="The Broad Institute Genome Sequencing Center for Infectious Disease"/>
            <person name="Wu L."/>
            <person name="Ma J."/>
        </authorList>
    </citation>
    <scope>NUCLEOTIDE SEQUENCE [LARGE SCALE GENOMIC DNA]</scope>
    <source>
        <strain evidence="3">CCUG 61889</strain>
    </source>
</reference>
<name>A0ABV8B6F4_9BACI</name>
<evidence type="ECO:0000313" key="2">
    <source>
        <dbReference type="EMBL" id="MFC3884811.1"/>
    </source>
</evidence>
<gene>
    <name evidence="2" type="ORF">ACFOU2_15580</name>
</gene>
<feature type="region of interest" description="Disordered" evidence="1">
    <location>
        <begin position="1"/>
        <end position="23"/>
    </location>
</feature>
<comment type="caution">
    <text evidence="2">The sequence shown here is derived from an EMBL/GenBank/DDBJ whole genome shotgun (WGS) entry which is preliminary data.</text>
</comment>
<organism evidence="2 3">
    <name type="scientific">Bacillus songklensis</name>
    <dbReference type="NCBI Taxonomy" id="1069116"/>
    <lineage>
        <taxon>Bacteria</taxon>
        <taxon>Bacillati</taxon>
        <taxon>Bacillota</taxon>
        <taxon>Bacilli</taxon>
        <taxon>Bacillales</taxon>
        <taxon>Bacillaceae</taxon>
        <taxon>Bacillus</taxon>
    </lineage>
</organism>
<dbReference type="RefSeq" id="WP_377916644.1">
    <property type="nucleotide sequence ID" value="NZ_JBHRZT010000067.1"/>
</dbReference>
<evidence type="ECO:0000256" key="1">
    <source>
        <dbReference type="SAM" id="MobiDB-lite"/>
    </source>
</evidence>
<evidence type="ECO:0000313" key="3">
    <source>
        <dbReference type="Proteomes" id="UP001595752"/>
    </source>
</evidence>
<dbReference type="Proteomes" id="UP001595752">
    <property type="component" value="Unassembled WGS sequence"/>
</dbReference>
<protein>
    <submittedName>
        <fullName evidence="2">DUF1641 domain-containing protein</fullName>
    </submittedName>
</protein>
<dbReference type="EMBL" id="JBHRZT010000067">
    <property type="protein sequence ID" value="MFC3884811.1"/>
    <property type="molecule type" value="Genomic_DNA"/>
</dbReference>
<keyword evidence="3" id="KW-1185">Reference proteome</keyword>
<proteinExistence type="predicted"/>
<dbReference type="InterPro" id="IPR012440">
    <property type="entry name" value="DUF1641"/>
</dbReference>